<comment type="caution">
    <text evidence="2">The sequence shown here is derived from an EMBL/GenBank/DDBJ whole genome shotgun (WGS) entry which is preliminary data.</text>
</comment>
<dbReference type="PANTHER" id="PTHR30336">
    <property type="entry name" value="INNER MEMBRANE PROTEIN, PROBABLE PERMEASE"/>
    <property type="match status" value="1"/>
</dbReference>
<protein>
    <recommendedName>
        <fullName evidence="1">DUF218 domain-containing protein</fullName>
    </recommendedName>
</protein>
<reference evidence="2" key="1">
    <citation type="journal article" date="2021" name="Nat. Commun.">
        <title>Genetic determinants of endophytism in the Arabidopsis root mycobiome.</title>
        <authorList>
            <person name="Mesny F."/>
            <person name="Miyauchi S."/>
            <person name="Thiergart T."/>
            <person name="Pickel B."/>
            <person name="Atanasova L."/>
            <person name="Karlsson M."/>
            <person name="Huettel B."/>
            <person name="Barry K.W."/>
            <person name="Haridas S."/>
            <person name="Chen C."/>
            <person name="Bauer D."/>
            <person name="Andreopoulos W."/>
            <person name="Pangilinan J."/>
            <person name="LaButti K."/>
            <person name="Riley R."/>
            <person name="Lipzen A."/>
            <person name="Clum A."/>
            <person name="Drula E."/>
            <person name="Henrissat B."/>
            <person name="Kohler A."/>
            <person name="Grigoriev I.V."/>
            <person name="Martin F.M."/>
            <person name="Hacquard S."/>
        </authorList>
    </citation>
    <scope>NUCLEOTIDE SEQUENCE</scope>
    <source>
        <strain evidence="2">MPI-SDFR-AT-0117</strain>
    </source>
</reference>
<dbReference type="Proteomes" id="UP000770015">
    <property type="component" value="Unassembled WGS sequence"/>
</dbReference>
<dbReference type="Gene3D" id="3.40.50.620">
    <property type="entry name" value="HUPs"/>
    <property type="match status" value="1"/>
</dbReference>
<dbReference type="PANTHER" id="PTHR30336:SF20">
    <property type="entry name" value="DUF218 DOMAIN-CONTAINING PROTEIN"/>
    <property type="match status" value="1"/>
</dbReference>
<dbReference type="InterPro" id="IPR014729">
    <property type="entry name" value="Rossmann-like_a/b/a_fold"/>
</dbReference>
<dbReference type="InterPro" id="IPR051599">
    <property type="entry name" value="Cell_Envelope_Assoc"/>
</dbReference>
<dbReference type="Pfam" id="PF02698">
    <property type="entry name" value="DUF218"/>
    <property type="match status" value="1"/>
</dbReference>
<proteinExistence type="predicted"/>
<dbReference type="OrthoDB" id="17725at2759"/>
<keyword evidence="3" id="KW-1185">Reference proteome</keyword>
<evidence type="ECO:0000313" key="3">
    <source>
        <dbReference type="Proteomes" id="UP000770015"/>
    </source>
</evidence>
<dbReference type="AlphaFoldDB" id="A0A9P8VKY7"/>
<dbReference type="InterPro" id="IPR003848">
    <property type="entry name" value="DUF218"/>
</dbReference>
<name>A0A9P8VKY7_9PEZI</name>
<dbReference type="GO" id="GO:0005886">
    <property type="term" value="C:plasma membrane"/>
    <property type="evidence" value="ECO:0007669"/>
    <property type="project" value="TreeGrafter"/>
</dbReference>
<accession>A0A9P8VKY7</accession>
<evidence type="ECO:0000259" key="1">
    <source>
        <dbReference type="Pfam" id="PF02698"/>
    </source>
</evidence>
<dbReference type="Gene3D" id="1.10.3620.10">
    <property type="entry name" value="YdcF like domain"/>
    <property type="match status" value="1"/>
</dbReference>
<sequence>MDLIKAVNTLSLFVSHAQIESADGVAHFFDGLPAGQGPDVIVLCGSAILSLGDDVFSLISSPFFTKDRNIMLVICGGIGHSTSFMYDAVKRHHKYHVLADEIQGKPEARVFEMIARRWYCLSSESQEHPSLIIEDRSTNCGANAQETKKVLHGRGILSPRSIVVVQDPTMSRRTTASFEQAYAGNEAKPNISAWPTFVPVVEARPPGPGLDVADGLEFSSQGPTGKRDHGLWDIQRFLDLLIGEIPRMRDDERGYGPRGMGFIPHVDIPDDVEEAWAVLSSALMVADRPA</sequence>
<organism evidence="2 3">
    <name type="scientific">Plectosphaerella plurivora</name>
    <dbReference type="NCBI Taxonomy" id="936078"/>
    <lineage>
        <taxon>Eukaryota</taxon>
        <taxon>Fungi</taxon>
        <taxon>Dikarya</taxon>
        <taxon>Ascomycota</taxon>
        <taxon>Pezizomycotina</taxon>
        <taxon>Sordariomycetes</taxon>
        <taxon>Hypocreomycetidae</taxon>
        <taxon>Glomerellales</taxon>
        <taxon>Plectosphaerellaceae</taxon>
        <taxon>Plectosphaerella</taxon>
    </lineage>
</organism>
<feature type="domain" description="DUF218" evidence="1">
    <location>
        <begin position="105"/>
        <end position="188"/>
    </location>
</feature>
<gene>
    <name evidence="2" type="ORF">F5X68DRAFT_127792</name>
</gene>
<evidence type="ECO:0000313" key="2">
    <source>
        <dbReference type="EMBL" id="KAH6695544.1"/>
    </source>
</evidence>
<dbReference type="EMBL" id="JAGSXJ010000002">
    <property type="protein sequence ID" value="KAH6695544.1"/>
    <property type="molecule type" value="Genomic_DNA"/>
</dbReference>